<dbReference type="Pfam" id="PF00098">
    <property type="entry name" value="zf-CCHC"/>
    <property type="match status" value="1"/>
</dbReference>
<dbReference type="GO" id="GO:0008270">
    <property type="term" value="F:zinc ion binding"/>
    <property type="evidence" value="ECO:0007669"/>
    <property type="project" value="UniProtKB-KW"/>
</dbReference>
<dbReference type="Gene3D" id="4.10.60.10">
    <property type="entry name" value="Zinc finger, CCHC-type"/>
    <property type="match status" value="1"/>
</dbReference>
<sequence>MPGFNNGGTFKIFIGKIPEKTVPQDIKPLFERYGKVLECDVVKNYGFVHMEDPTAGYEAIKNLNGAIVNGATITVEEAKSRKRPTMPTTKIFVGNIPDSVKASDLRALFGKYGTVAECDLVRNYGFVHIDTTDLTKLLKELNGYEIGGQTLKVQISTSRVRQKPGMGNPQQCYKCGRSGHWSKECTNIAQSPVPTQPQYLTDAMHGMPPRSAYPRDMYPPPPPSAAFIRERVLSTYTEYYDHYCQTTIERYEDYTAMAARRDAYTAAAAGRVPTAADYEAFNRRSPNSAAAASAAATAAAVAAHYSAHGYGDYAAQAAAAAVSSAATVDPYAVDGRVAAAAAAYEDYANAMTRSTSATDDRRSERR</sequence>
<feature type="domain" description="RRM" evidence="4">
    <location>
        <begin position="89"/>
        <end position="158"/>
    </location>
</feature>
<keyword evidence="2" id="KW-0479">Metal-binding</keyword>
<evidence type="ECO:0000256" key="2">
    <source>
        <dbReference type="PROSITE-ProRule" id="PRU00047"/>
    </source>
</evidence>
<evidence type="ECO:0000259" key="5">
    <source>
        <dbReference type="PROSITE" id="PS50158"/>
    </source>
</evidence>
<accession>A0AAN9XZ76</accession>
<protein>
    <recommendedName>
        <fullName evidence="8">RNA-binding protein lark</fullName>
    </recommendedName>
</protein>
<evidence type="ECO:0000256" key="3">
    <source>
        <dbReference type="PROSITE-ProRule" id="PRU00176"/>
    </source>
</evidence>
<dbReference type="InterPro" id="IPR012677">
    <property type="entry name" value="Nucleotide-bd_a/b_plait_sf"/>
</dbReference>
<dbReference type="Proteomes" id="UP001367676">
    <property type="component" value="Unassembled WGS sequence"/>
</dbReference>
<dbReference type="Pfam" id="PF00076">
    <property type="entry name" value="RRM_1"/>
    <property type="match status" value="2"/>
</dbReference>
<dbReference type="InterPro" id="IPR035979">
    <property type="entry name" value="RBD_domain_sf"/>
</dbReference>
<dbReference type="EMBL" id="JBBCAQ010000037">
    <property type="protein sequence ID" value="KAK7573958.1"/>
    <property type="molecule type" value="Genomic_DNA"/>
</dbReference>
<dbReference type="SMART" id="SM00343">
    <property type="entry name" value="ZnF_C2HC"/>
    <property type="match status" value="1"/>
</dbReference>
<keyword evidence="2" id="KW-0863">Zinc-finger</keyword>
<evidence type="ECO:0000313" key="7">
    <source>
        <dbReference type="Proteomes" id="UP001367676"/>
    </source>
</evidence>
<dbReference type="PROSITE" id="PS50158">
    <property type="entry name" value="ZF_CCHC"/>
    <property type="match status" value="1"/>
</dbReference>
<dbReference type="AlphaFoldDB" id="A0AAN9XZ76"/>
<keyword evidence="7" id="KW-1185">Reference proteome</keyword>
<evidence type="ECO:0000259" key="4">
    <source>
        <dbReference type="PROSITE" id="PS50102"/>
    </source>
</evidence>
<evidence type="ECO:0000256" key="1">
    <source>
        <dbReference type="ARBA" id="ARBA00022884"/>
    </source>
</evidence>
<evidence type="ECO:0000313" key="6">
    <source>
        <dbReference type="EMBL" id="KAK7573958.1"/>
    </source>
</evidence>
<dbReference type="Gene3D" id="3.30.70.330">
    <property type="match status" value="2"/>
</dbReference>
<proteinExistence type="predicted"/>
<comment type="caution">
    <text evidence="6">The sequence shown here is derived from an EMBL/GenBank/DDBJ whole genome shotgun (WGS) entry which is preliminary data.</text>
</comment>
<evidence type="ECO:0008006" key="8">
    <source>
        <dbReference type="Google" id="ProtNLM"/>
    </source>
</evidence>
<dbReference type="CDD" id="cd12343">
    <property type="entry name" value="RRM1_2_CoAA_like"/>
    <property type="match status" value="1"/>
</dbReference>
<dbReference type="InterPro" id="IPR000504">
    <property type="entry name" value="RRM_dom"/>
</dbReference>
<feature type="domain" description="CCHC-type" evidence="5">
    <location>
        <begin position="172"/>
        <end position="187"/>
    </location>
</feature>
<name>A0AAN9XZ76_9HEMI</name>
<dbReference type="PANTHER" id="PTHR48025">
    <property type="entry name" value="OS02G0815200 PROTEIN"/>
    <property type="match status" value="1"/>
</dbReference>
<feature type="domain" description="RRM" evidence="4">
    <location>
        <begin position="10"/>
        <end position="80"/>
    </location>
</feature>
<dbReference type="InterPro" id="IPR001878">
    <property type="entry name" value="Znf_CCHC"/>
</dbReference>
<dbReference type="PROSITE" id="PS50102">
    <property type="entry name" value="RRM"/>
    <property type="match status" value="2"/>
</dbReference>
<gene>
    <name evidence="6" type="ORF">V9T40_011149</name>
</gene>
<dbReference type="PANTHER" id="PTHR48025:SF1">
    <property type="entry name" value="RRM DOMAIN-CONTAINING PROTEIN"/>
    <property type="match status" value="1"/>
</dbReference>
<keyword evidence="1 3" id="KW-0694">RNA-binding</keyword>
<dbReference type="SUPFAM" id="SSF54928">
    <property type="entry name" value="RNA-binding domain, RBD"/>
    <property type="match status" value="2"/>
</dbReference>
<dbReference type="GO" id="GO:0003729">
    <property type="term" value="F:mRNA binding"/>
    <property type="evidence" value="ECO:0007669"/>
    <property type="project" value="TreeGrafter"/>
</dbReference>
<dbReference type="SMART" id="SM00360">
    <property type="entry name" value="RRM"/>
    <property type="match status" value="2"/>
</dbReference>
<dbReference type="GO" id="GO:0005634">
    <property type="term" value="C:nucleus"/>
    <property type="evidence" value="ECO:0007669"/>
    <property type="project" value="TreeGrafter"/>
</dbReference>
<organism evidence="6 7">
    <name type="scientific">Parthenolecanium corni</name>
    <dbReference type="NCBI Taxonomy" id="536013"/>
    <lineage>
        <taxon>Eukaryota</taxon>
        <taxon>Metazoa</taxon>
        <taxon>Ecdysozoa</taxon>
        <taxon>Arthropoda</taxon>
        <taxon>Hexapoda</taxon>
        <taxon>Insecta</taxon>
        <taxon>Pterygota</taxon>
        <taxon>Neoptera</taxon>
        <taxon>Paraneoptera</taxon>
        <taxon>Hemiptera</taxon>
        <taxon>Sternorrhyncha</taxon>
        <taxon>Coccoidea</taxon>
        <taxon>Coccidae</taxon>
        <taxon>Parthenolecanium</taxon>
    </lineage>
</organism>
<reference evidence="6 7" key="1">
    <citation type="submission" date="2024-03" db="EMBL/GenBank/DDBJ databases">
        <title>Adaptation during the transition from Ophiocordyceps entomopathogen to insect associate is accompanied by gene loss and intensified selection.</title>
        <authorList>
            <person name="Ward C.M."/>
            <person name="Onetto C.A."/>
            <person name="Borneman A.R."/>
        </authorList>
    </citation>
    <scope>NUCLEOTIDE SEQUENCE [LARGE SCALE GENOMIC DNA]</scope>
    <source>
        <strain evidence="6">AWRI1</strain>
        <tissue evidence="6">Single Adult Female</tissue>
    </source>
</reference>
<keyword evidence="2" id="KW-0862">Zinc</keyword>
<dbReference type="InterPro" id="IPR050502">
    <property type="entry name" value="Euk_RNA-bind_prot"/>
</dbReference>